<dbReference type="PANTHER" id="PTHR33620:SF1">
    <property type="entry name" value="UREASE ACCESSORY PROTEIN F"/>
    <property type="match status" value="1"/>
</dbReference>
<comment type="caution">
    <text evidence="4">The sequence shown here is derived from an EMBL/GenBank/DDBJ whole genome shotgun (WGS) entry which is preliminary data.</text>
</comment>
<evidence type="ECO:0000256" key="2">
    <source>
        <dbReference type="ARBA" id="ARBA00023186"/>
    </source>
</evidence>
<keyword evidence="3" id="KW-0963">Cytoplasm</keyword>
<evidence type="ECO:0000313" key="4">
    <source>
        <dbReference type="EMBL" id="MEV8466931.1"/>
    </source>
</evidence>
<dbReference type="Proteomes" id="UP001553161">
    <property type="component" value="Unassembled WGS sequence"/>
</dbReference>
<dbReference type="InterPro" id="IPR002639">
    <property type="entry name" value="UreF"/>
</dbReference>
<evidence type="ECO:0000313" key="5">
    <source>
        <dbReference type="Proteomes" id="UP001553161"/>
    </source>
</evidence>
<reference evidence="4 5" key="1">
    <citation type="submission" date="2024-07" db="EMBL/GenBank/DDBJ databases">
        <authorList>
            <person name="Kang M."/>
        </authorList>
    </citation>
    <scope>NUCLEOTIDE SEQUENCE [LARGE SCALE GENOMIC DNA]</scope>
    <source>
        <strain evidence="4 5">DFM31</strain>
    </source>
</reference>
<comment type="subunit">
    <text evidence="3">UreD, UreF and UreG form a complex that acts as a GTP-hydrolysis-dependent molecular chaperone, activating the urease apoprotein by helping to assemble the nickel containing metallocenter of UreC. The UreE protein probably delivers the nickel.</text>
</comment>
<keyword evidence="5" id="KW-1185">Reference proteome</keyword>
<comment type="function">
    <text evidence="3">Required for maturation of urease via the functional incorporation of the urease nickel metallocenter.</text>
</comment>
<proteinExistence type="inferred from homology"/>
<dbReference type="HAMAP" id="MF_01385">
    <property type="entry name" value="UreF"/>
    <property type="match status" value="1"/>
</dbReference>
<dbReference type="EMBL" id="JBFBVU010000009">
    <property type="protein sequence ID" value="MEV8466931.1"/>
    <property type="molecule type" value="Genomic_DNA"/>
</dbReference>
<dbReference type="PANTHER" id="PTHR33620">
    <property type="entry name" value="UREASE ACCESSORY PROTEIN F"/>
    <property type="match status" value="1"/>
</dbReference>
<organism evidence="4 5">
    <name type="scientific">Meridianimarinicoccus marinus</name>
    <dbReference type="NCBI Taxonomy" id="3231483"/>
    <lineage>
        <taxon>Bacteria</taxon>
        <taxon>Pseudomonadati</taxon>
        <taxon>Pseudomonadota</taxon>
        <taxon>Alphaproteobacteria</taxon>
        <taxon>Rhodobacterales</taxon>
        <taxon>Paracoccaceae</taxon>
        <taxon>Meridianimarinicoccus</taxon>
    </lineage>
</organism>
<comment type="similarity">
    <text evidence="3">Belongs to the UreF family.</text>
</comment>
<dbReference type="Pfam" id="PF01730">
    <property type="entry name" value="UreF"/>
    <property type="match status" value="1"/>
</dbReference>
<comment type="subcellular location">
    <subcellularLocation>
        <location evidence="3">Cytoplasm</location>
    </subcellularLocation>
</comment>
<sequence>MPIDQGVLTLTQWLSPAYPVGAFAYSCGLEGAVDLGQVSDEASLEAWLRDLLHHGASHGDALFLAATYRADTPEAVAGIDATARAFAPSRERLQEADHLGAAFAKITGAVWAQDLDGLTYPVAVGRAARLAGLPQDLTAAMYLQAMLSNLLAAAQRLMPLGQSAAQAMLHRLTPLCSEIAAQTAQGDLDTLSSTSFLADIASMHHETQYARIFRT</sequence>
<dbReference type="RefSeq" id="WP_366192722.1">
    <property type="nucleotide sequence ID" value="NZ_JBFBVU010000009.1"/>
</dbReference>
<accession>A0ABV3L5W3</accession>
<dbReference type="Gene3D" id="1.10.4190.10">
    <property type="entry name" value="Urease accessory protein UreF"/>
    <property type="match status" value="1"/>
</dbReference>
<gene>
    <name evidence="3" type="primary">ureF</name>
    <name evidence="4" type="ORF">AB0T83_09090</name>
</gene>
<evidence type="ECO:0000256" key="1">
    <source>
        <dbReference type="ARBA" id="ARBA00022988"/>
    </source>
</evidence>
<evidence type="ECO:0000256" key="3">
    <source>
        <dbReference type="HAMAP-Rule" id="MF_01385"/>
    </source>
</evidence>
<name>A0ABV3L5W3_9RHOB</name>
<keyword evidence="2 3" id="KW-0143">Chaperone</keyword>
<dbReference type="InterPro" id="IPR038277">
    <property type="entry name" value="UreF_sf"/>
</dbReference>
<protein>
    <recommendedName>
        <fullName evidence="3">Urease accessory protein UreF</fullName>
    </recommendedName>
</protein>
<keyword evidence="1 3" id="KW-0996">Nickel insertion</keyword>
<dbReference type="PIRSF" id="PIRSF009467">
    <property type="entry name" value="Ureas_acces_UreF"/>
    <property type="match status" value="1"/>
</dbReference>